<keyword evidence="2" id="KW-0479">Metal-binding</keyword>
<sequence length="407" mass="47371">MNRKDWIENPKIVSHPAWLRRWRQDPFSVQPVYIEISPVGMCNHRCTFCAPEMLGYPNRSLDTNLLIARLREMKQLRVEDPDGLGIKAIQYAGEGEPTLHKDLAKIFAETRKAGIDIGMLTNGTGLTEKLAREIIPLVNGYIQVSINAGTSESYAKIHRTPTPKHWDLIWHNLDKAVQIKHRLGVKDCDIGANMTVLVKETIDHQRGNTVVPTNWREMEQLIQYAIGCGLDYVSFKPYSQHLYSQETAKLYGDMSYRNLMNEITETGKELMNRYNHNDFEVIFRFSRFEEYEAEERGYCTCRATPTLWSYIQSDGKWISCSAYWTDERFTLGNINTQSVKEIWFGERRREHLKFVLNDLDITECRKTCHPDKENGYLDKISRMNDEGFNQEIISLESLKRPKRANFI</sequence>
<dbReference type="InterPro" id="IPR013785">
    <property type="entry name" value="Aldolase_TIM"/>
</dbReference>
<evidence type="ECO:0000313" key="6">
    <source>
        <dbReference type="EMBL" id="OGN07745.1"/>
    </source>
</evidence>
<dbReference type="SFLD" id="SFLDG01067">
    <property type="entry name" value="SPASM/twitch_domain_containing"/>
    <property type="match status" value="1"/>
</dbReference>
<evidence type="ECO:0000256" key="4">
    <source>
        <dbReference type="ARBA" id="ARBA00023014"/>
    </source>
</evidence>
<gene>
    <name evidence="6" type="ORF">A3B86_02600</name>
</gene>
<dbReference type="InterPro" id="IPR050377">
    <property type="entry name" value="Radical_SAM_PqqE_MftC-like"/>
</dbReference>
<feature type="domain" description="Radical SAM core" evidence="5">
    <location>
        <begin position="26"/>
        <end position="269"/>
    </location>
</feature>
<evidence type="ECO:0000256" key="3">
    <source>
        <dbReference type="ARBA" id="ARBA00023004"/>
    </source>
</evidence>
<dbReference type="InterPro" id="IPR058240">
    <property type="entry name" value="rSAM_sf"/>
</dbReference>
<dbReference type="PANTHER" id="PTHR11228">
    <property type="entry name" value="RADICAL SAM DOMAIN PROTEIN"/>
    <property type="match status" value="1"/>
</dbReference>
<name>A0A1F8F3L9_9BACT</name>
<keyword evidence="3" id="KW-0408">Iron</keyword>
<dbReference type="AlphaFoldDB" id="A0A1F8F3L9"/>
<dbReference type="Pfam" id="PF13186">
    <property type="entry name" value="SPASM"/>
    <property type="match status" value="1"/>
</dbReference>
<dbReference type="EMBL" id="MGJN01000001">
    <property type="protein sequence ID" value="OGN07745.1"/>
    <property type="molecule type" value="Genomic_DNA"/>
</dbReference>
<dbReference type="CDD" id="cd21109">
    <property type="entry name" value="SPASM"/>
    <property type="match status" value="1"/>
</dbReference>
<dbReference type="InterPro" id="IPR007197">
    <property type="entry name" value="rSAM"/>
</dbReference>
<dbReference type="CDD" id="cd01335">
    <property type="entry name" value="Radical_SAM"/>
    <property type="match status" value="1"/>
</dbReference>
<evidence type="ECO:0000313" key="7">
    <source>
        <dbReference type="Proteomes" id="UP000176834"/>
    </source>
</evidence>
<proteinExistence type="predicted"/>
<dbReference type="GO" id="GO:0046872">
    <property type="term" value="F:metal ion binding"/>
    <property type="evidence" value="ECO:0007669"/>
    <property type="project" value="UniProtKB-KW"/>
</dbReference>
<dbReference type="Pfam" id="PF04055">
    <property type="entry name" value="Radical_SAM"/>
    <property type="match status" value="1"/>
</dbReference>
<protein>
    <recommendedName>
        <fullName evidence="5">Radical SAM core domain-containing protein</fullName>
    </recommendedName>
</protein>
<evidence type="ECO:0000256" key="2">
    <source>
        <dbReference type="ARBA" id="ARBA00022723"/>
    </source>
</evidence>
<keyword evidence="4" id="KW-0411">Iron-sulfur</keyword>
<organism evidence="6 7">
    <name type="scientific">Candidatus Yanofskybacteria bacterium RIFCSPHIGHO2_02_FULL_38_22b</name>
    <dbReference type="NCBI Taxonomy" id="1802673"/>
    <lineage>
        <taxon>Bacteria</taxon>
        <taxon>Candidatus Yanofskyibacteriota</taxon>
    </lineage>
</organism>
<keyword evidence="1" id="KW-0949">S-adenosyl-L-methionine</keyword>
<comment type="caution">
    <text evidence="6">The sequence shown here is derived from an EMBL/GenBank/DDBJ whole genome shotgun (WGS) entry which is preliminary data.</text>
</comment>
<dbReference type="GO" id="GO:0051536">
    <property type="term" value="F:iron-sulfur cluster binding"/>
    <property type="evidence" value="ECO:0007669"/>
    <property type="project" value="UniProtKB-KW"/>
</dbReference>
<accession>A0A1F8F3L9</accession>
<evidence type="ECO:0000256" key="1">
    <source>
        <dbReference type="ARBA" id="ARBA00022691"/>
    </source>
</evidence>
<dbReference type="GO" id="GO:0003824">
    <property type="term" value="F:catalytic activity"/>
    <property type="evidence" value="ECO:0007669"/>
    <property type="project" value="InterPro"/>
</dbReference>
<dbReference type="Proteomes" id="UP000176834">
    <property type="component" value="Unassembled WGS sequence"/>
</dbReference>
<evidence type="ECO:0000259" key="5">
    <source>
        <dbReference type="PROSITE" id="PS51918"/>
    </source>
</evidence>
<dbReference type="Gene3D" id="3.20.20.70">
    <property type="entry name" value="Aldolase class I"/>
    <property type="match status" value="2"/>
</dbReference>
<dbReference type="PANTHER" id="PTHR11228:SF7">
    <property type="entry name" value="PQQA PEPTIDE CYCLASE"/>
    <property type="match status" value="1"/>
</dbReference>
<reference evidence="6 7" key="1">
    <citation type="journal article" date="2016" name="Nat. Commun.">
        <title>Thousands of microbial genomes shed light on interconnected biogeochemical processes in an aquifer system.</title>
        <authorList>
            <person name="Anantharaman K."/>
            <person name="Brown C.T."/>
            <person name="Hug L.A."/>
            <person name="Sharon I."/>
            <person name="Castelle C.J."/>
            <person name="Probst A.J."/>
            <person name="Thomas B.C."/>
            <person name="Singh A."/>
            <person name="Wilkins M.J."/>
            <person name="Karaoz U."/>
            <person name="Brodie E.L."/>
            <person name="Williams K.H."/>
            <person name="Hubbard S.S."/>
            <person name="Banfield J.F."/>
        </authorList>
    </citation>
    <scope>NUCLEOTIDE SEQUENCE [LARGE SCALE GENOMIC DNA]</scope>
</reference>
<dbReference type="PROSITE" id="PS51918">
    <property type="entry name" value="RADICAL_SAM"/>
    <property type="match status" value="1"/>
</dbReference>
<dbReference type="SFLD" id="SFLDS00029">
    <property type="entry name" value="Radical_SAM"/>
    <property type="match status" value="1"/>
</dbReference>
<dbReference type="SUPFAM" id="SSF102114">
    <property type="entry name" value="Radical SAM enzymes"/>
    <property type="match status" value="1"/>
</dbReference>
<dbReference type="InterPro" id="IPR023885">
    <property type="entry name" value="4Fe4S-binding_SPASM_dom"/>
</dbReference>